<keyword evidence="4" id="KW-0378">Hydrolase</keyword>
<evidence type="ECO:0000256" key="7">
    <source>
        <dbReference type="SAM" id="Phobius"/>
    </source>
</evidence>
<dbReference type="STRING" id="1077348.A0A2G8RUV1"/>
<comment type="subcellular location">
    <subcellularLocation>
        <location evidence="1">Membrane</location>
        <topology evidence="1">Multi-pass membrane protein</topology>
    </subcellularLocation>
</comment>
<protein>
    <recommendedName>
        <fullName evidence="8">Peptidase S54 rhomboid domain-containing protein</fullName>
    </recommendedName>
</protein>
<dbReference type="GO" id="GO:0016020">
    <property type="term" value="C:membrane"/>
    <property type="evidence" value="ECO:0007669"/>
    <property type="project" value="UniProtKB-SubCell"/>
</dbReference>
<dbReference type="InterPro" id="IPR035952">
    <property type="entry name" value="Rhomboid-like_sf"/>
</dbReference>
<proteinExistence type="inferred from homology"/>
<dbReference type="GO" id="GO:0006465">
    <property type="term" value="P:signal peptide processing"/>
    <property type="evidence" value="ECO:0007669"/>
    <property type="project" value="TreeGrafter"/>
</dbReference>
<dbReference type="EMBL" id="AYKW01000056">
    <property type="protein sequence ID" value="PIL25290.1"/>
    <property type="molecule type" value="Genomic_DNA"/>
</dbReference>
<dbReference type="InterPro" id="IPR050925">
    <property type="entry name" value="Rhomboid_protease_S54"/>
</dbReference>
<dbReference type="AlphaFoldDB" id="A0A2G8RUV1"/>
<keyword evidence="6 7" id="KW-0472">Membrane</keyword>
<keyword evidence="5 7" id="KW-1133">Transmembrane helix</keyword>
<dbReference type="InterPro" id="IPR022764">
    <property type="entry name" value="Peptidase_S54_rhomboid_dom"/>
</dbReference>
<evidence type="ECO:0000256" key="4">
    <source>
        <dbReference type="ARBA" id="ARBA00022801"/>
    </source>
</evidence>
<evidence type="ECO:0000259" key="8">
    <source>
        <dbReference type="Pfam" id="PF01694"/>
    </source>
</evidence>
<evidence type="ECO:0000313" key="9">
    <source>
        <dbReference type="EMBL" id="PIL25290.1"/>
    </source>
</evidence>
<name>A0A2G8RUV1_9APHY</name>
<comment type="caution">
    <text evidence="9">The sequence shown here is derived from an EMBL/GenBank/DDBJ whole genome shotgun (WGS) entry which is preliminary data.</text>
</comment>
<organism evidence="9 10">
    <name type="scientific">Ganoderma sinense ZZ0214-1</name>
    <dbReference type="NCBI Taxonomy" id="1077348"/>
    <lineage>
        <taxon>Eukaryota</taxon>
        <taxon>Fungi</taxon>
        <taxon>Dikarya</taxon>
        <taxon>Basidiomycota</taxon>
        <taxon>Agaricomycotina</taxon>
        <taxon>Agaricomycetes</taxon>
        <taxon>Polyporales</taxon>
        <taxon>Polyporaceae</taxon>
        <taxon>Ganoderma</taxon>
    </lineage>
</organism>
<dbReference type="Proteomes" id="UP000230002">
    <property type="component" value="Unassembled WGS sequence"/>
</dbReference>
<feature type="domain" description="Peptidase S54 rhomboid" evidence="8">
    <location>
        <begin position="153"/>
        <end position="359"/>
    </location>
</feature>
<reference evidence="9 10" key="1">
    <citation type="journal article" date="2015" name="Sci. Rep.">
        <title>Chromosome-level genome map provides insights into diverse defense mechanisms in the medicinal fungus Ganoderma sinense.</title>
        <authorList>
            <person name="Zhu Y."/>
            <person name="Xu J."/>
            <person name="Sun C."/>
            <person name="Zhou S."/>
            <person name="Xu H."/>
            <person name="Nelson D.R."/>
            <person name="Qian J."/>
            <person name="Song J."/>
            <person name="Luo H."/>
            <person name="Xiang L."/>
            <person name="Li Y."/>
            <person name="Xu Z."/>
            <person name="Ji A."/>
            <person name="Wang L."/>
            <person name="Lu S."/>
            <person name="Hayward A."/>
            <person name="Sun W."/>
            <person name="Li X."/>
            <person name="Schwartz D.C."/>
            <person name="Wang Y."/>
            <person name="Chen S."/>
        </authorList>
    </citation>
    <scope>NUCLEOTIDE SEQUENCE [LARGE SCALE GENOMIC DNA]</scope>
    <source>
        <strain evidence="9 10">ZZ0214-1</strain>
    </source>
</reference>
<evidence type="ECO:0000256" key="3">
    <source>
        <dbReference type="ARBA" id="ARBA00022692"/>
    </source>
</evidence>
<feature type="transmembrane region" description="Helical" evidence="7">
    <location>
        <begin position="287"/>
        <end position="305"/>
    </location>
</feature>
<dbReference type="PANTHER" id="PTHR43731">
    <property type="entry name" value="RHOMBOID PROTEASE"/>
    <property type="match status" value="1"/>
</dbReference>
<dbReference type="GO" id="GO:0004252">
    <property type="term" value="F:serine-type endopeptidase activity"/>
    <property type="evidence" value="ECO:0007669"/>
    <property type="project" value="InterPro"/>
</dbReference>
<keyword evidence="3 7" id="KW-0812">Transmembrane</keyword>
<keyword evidence="10" id="KW-1185">Reference proteome</keyword>
<feature type="transmembrane region" description="Helical" evidence="7">
    <location>
        <begin position="317"/>
        <end position="338"/>
    </location>
</feature>
<dbReference type="Pfam" id="PF01694">
    <property type="entry name" value="Rhomboid"/>
    <property type="match status" value="1"/>
</dbReference>
<evidence type="ECO:0000313" key="10">
    <source>
        <dbReference type="Proteomes" id="UP000230002"/>
    </source>
</evidence>
<evidence type="ECO:0000256" key="6">
    <source>
        <dbReference type="ARBA" id="ARBA00023136"/>
    </source>
</evidence>
<comment type="similarity">
    <text evidence="2">Belongs to the peptidase S54 family.</text>
</comment>
<dbReference type="PANTHER" id="PTHR43731:SF14">
    <property type="entry name" value="PRESENILIN-ASSOCIATED RHOMBOID-LIKE PROTEIN, MITOCHONDRIAL"/>
    <property type="match status" value="1"/>
</dbReference>
<accession>A0A2G8RUV1</accession>
<feature type="transmembrane region" description="Helical" evidence="7">
    <location>
        <begin position="209"/>
        <end position="233"/>
    </location>
</feature>
<sequence>MWPFLILHVVDQHWGQFVVAGTVGAITLGAHLTNYELFKWWAHLRTSPHGGYDKNRPPTSEELARVKYFTFGRRLQSGLAHLKVSVEQLPETMKAMITWSYVQVFQPILNATEGKRMCWAIGAANVVVWMAWRVPRWGPFMMRSFAHNPLSGRSYTLFTSMFSHEGFFHLLFNCMALASFGSAASQYLITQFKKVELEHGALSEPSPKWHLLALFVSAGLFSGLVSHIGHARWQYPRLIARMRNATTTPATTSFAASLKAGASSAIPQAEATAVTASKSAASEGMSSLGSSGAVYALFAVTALGFPDAEITFVIPPYFPINIQSGFFALVAIDTIGVLRGWKYLDHFAHLGGALFGAFWYKYGADIWYSVRMWDLPAAFYLHGHGPMLKQKGD</sequence>
<dbReference type="Gene3D" id="1.20.1540.10">
    <property type="entry name" value="Rhomboid-like"/>
    <property type="match status" value="1"/>
</dbReference>
<evidence type="ECO:0000256" key="1">
    <source>
        <dbReference type="ARBA" id="ARBA00004141"/>
    </source>
</evidence>
<evidence type="ECO:0000256" key="2">
    <source>
        <dbReference type="ARBA" id="ARBA00009045"/>
    </source>
</evidence>
<dbReference type="SUPFAM" id="SSF144091">
    <property type="entry name" value="Rhomboid-like"/>
    <property type="match status" value="1"/>
</dbReference>
<feature type="transmembrane region" description="Helical" evidence="7">
    <location>
        <begin position="167"/>
        <end position="189"/>
    </location>
</feature>
<dbReference type="OrthoDB" id="10260614at2759"/>
<gene>
    <name evidence="9" type="ORF">GSI_13179</name>
</gene>
<evidence type="ECO:0000256" key="5">
    <source>
        <dbReference type="ARBA" id="ARBA00022989"/>
    </source>
</evidence>